<evidence type="ECO:0000313" key="3">
    <source>
        <dbReference type="Proteomes" id="UP000216605"/>
    </source>
</evidence>
<dbReference type="AlphaFoldDB" id="A0A255ZQN2"/>
<dbReference type="PROSITE" id="PS51257">
    <property type="entry name" value="PROKAR_LIPOPROTEIN"/>
    <property type="match status" value="1"/>
</dbReference>
<evidence type="ECO:0000256" key="1">
    <source>
        <dbReference type="SAM" id="SignalP"/>
    </source>
</evidence>
<evidence type="ECO:0008006" key="4">
    <source>
        <dbReference type="Google" id="ProtNLM"/>
    </source>
</evidence>
<reference evidence="2 3" key="1">
    <citation type="submission" date="2017-07" db="EMBL/GenBank/DDBJ databases">
        <title>Flavobacterium cyanobacteriorum sp. nov., isolated from cyanobacterial aggregates in a eutrophic lake.</title>
        <authorList>
            <person name="Cai H."/>
        </authorList>
    </citation>
    <scope>NUCLEOTIDE SEQUENCE [LARGE SCALE GENOMIC DNA]</scope>
    <source>
        <strain evidence="2 3">TH021</strain>
    </source>
</reference>
<dbReference type="RefSeq" id="WP_094412436.1">
    <property type="nucleotide sequence ID" value="NZ_NOXV01000167.1"/>
</dbReference>
<sequence length="164" mass="18547">MKKLFLLAALPLLLLSCDFMFKERKDKQHEANAENRVVLGTDSDEKGCVASAGYRWSVLRKECIRLFEEGYRLNKINTLKEGTDAESAFIIFDENGERAELFLPDAGSKSVILRRENKNSPYTGDGWALLKNKGFSLSRNRQLLFAAAAIEESRIIGTDQPEEQ</sequence>
<organism evidence="2 3">
    <name type="scientific">Flavobacterium cyanobacteriorum</name>
    <dbReference type="NCBI Taxonomy" id="2022802"/>
    <lineage>
        <taxon>Bacteria</taxon>
        <taxon>Pseudomonadati</taxon>
        <taxon>Bacteroidota</taxon>
        <taxon>Flavobacteriia</taxon>
        <taxon>Flavobacteriales</taxon>
        <taxon>Flavobacteriaceae</taxon>
        <taxon>Flavobacterium</taxon>
    </lineage>
</organism>
<feature type="chain" id="PRO_5012106731" description="Lipoprotein" evidence="1">
    <location>
        <begin position="22"/>
        <end position="164"/>
    </location>
</feature>
<dbReference type="OrthoDB" id="1099822at2"/>
<keyword evidence="1" id="KW-0732">Signal</keyword>
<comment type="caution">
    <text evidence="2">The sequence shown here is derived from an EMBL/GenBank/DDBJ whole genome shotgun (WGS) entry which is preliminary data.</text>
</comment>
<proteinExistence type="predicted"/>
<gene>
    <name evidence="2" type="ORF">CHU92_02930</name>
</gene>
<dbReference type="Proteomes" id="UP000216605">
    <property type="component" value="Unassembled WGS sequence"/>
</dbReference>
<protein>
    <recommendedName>
        <fullName evidence="4">Lipoprotein</fullName>
    </recommendedName>
</protein>
<name>A0A255ZQN2_9FLAO</name>
<evidence type="ECO:0000313" key="2">
    <source>
        <dbReference type="EMBL" id="OYQ43818.1"/>
    </source>
</evidence>
<feature type="signal peptide" evidence="1">
    <location>
        <begin position="1"/>
        <end position="21"/>
    </location>
</feature>
<dbReference type="EMBL" id="NOXV01000167">
    <property type="protein sequence ID" value="OYQ43818.1"/>
    <property type="molecule type" value="Genomic_DNA"/>
</dbReference>
<keyword evidence="3" id="KW-1185">Reference proteome</keyword>
<accession>A0A255ZQN2</accession>